<evidence type="ECO:0000313" key="2">
    <source>
        <dbReference type="Proteomes" id="UP001234989"/>
    </source>
</evidence>
<name>A0AAF0TTX3_SOLVR</name>
<evidence type="ECO:0000313" key="1">
    <source>
        <dbReference type="EMBL" id="WMV25238.1"/>
    </source>
</evidence>
<dbReference type="Proteomes" id="UP001234989">
    <property type="component" value="Chromosome 4"/>
</dbReference>
<dbReference type="AlphaFoldDB" id="A0AAF0TTX3"/>
<keyword evidence="2" id="KW-1185">Reference proteome</keyword>
<gene>
    <name evidence="1" type="ORF">MTR67_018623</name>
</gene>
<organism evidence="1 2">
    <name type="scientific">Solanum verrucosum</name>
    <dbReference type="NCBI Taxonomy" id="315347"/>
    <lineage>
        <taxon>Eukaryota</taxon>
        <taxon>Viridiplantae</taxon>
        <taxon>Streptophyta</taxon>
        <taxon>Embryophyta</taxon>
        <taxon>Tracheophyta</taxon>
        <taxon>Spermatophyta</taxon>
        <taxon>Magnoliopsida</taxon>
        <taxon>eudicotyledons</taxon>
        <taxon>Gunneridae</taxon>
        <taxon>Pentapetalae</taxon>
        <taxon>asterids</taxon>
        <taxon>lamiids</taxon>
        <taxon>Solanales</taxon>
        <taxon>Solanaceae</taxon>
        <taxon>Solanoideae</taxon>
        <taxon>Solaneae</taxon>
        <taxon>Solanum</taxon>
    </lineage>
</organism>
<protein>
    <submittedName>
        <fullName evidence="1">Uncharacterized protein</fullName>
    </submittedName>
</protein>
<sequence length="79" mass="9366">MLGTLTSWAACKIGDNKKFYYNKKEYHIIWNIQSIIHVVFPICKLTRPWPVIYMQHSRKDATYSYHKIGGLEYARCRGL</sequence>
<dbReference type="EMBL" id="CP133615">
    <property type="protein sequence ID" value="WMV25238.1"/>
    <property type="molecule type" value="Genomic_DNA"/>
</dbReference>
<reference evidence="1" key="1">
    <citation type="submission" date="2023-08" db="EMBL/GenBank/DDBJ databases">
        <title>A de novo genome assembly of Solanum verrucosum Schlechtendal, a Mexican diploid species geographically isolated from the other diploid A-genome species in potato relatives.</title>
        <authorList>
            <person name="Hosaka K."/>
        </authorList>
    </citation>
    <scope>NUCLEOTIDE SEQUENCE</scope>
    <source>
        <tissue evidence="1">Young leaves</tissue>
    </source>
</reference>
<proteinExistence type="predicted"/>
<accession>A0AAF0TTX3</accession>